<organism evidence="1">
    <name type="scientific">Dermapteran orthomyxo-related virus OKIAV170</name>
    <dbReference type="NCBI Taxonomy" id="2746276"/>
    <lineage>
        <taxon>Viruses</taxon>
        <taxon>Riboviria</taxon>
        <taxon>Orthornavirae</taxon>
        <taxon>Negarnaviricota</taxon>
        <taxon>Polyploviricotina</taxon>
        <taxon>Insthoviricetes</taxon>
        <taxon>Articulavirales</taxon>
        <taxon>Orthomyxoviridae</taxon>
    </lineage>
</organism>
<dbReference type="EMBL" id="MT153427">
    <property type="protein sequence ID" value="QMP82209.1"/>
    <property type="molecule type" value="Viral_cRNA"/>
</dbReference>
<reference evidence="1" key="1">
    <citation type="journal article" date="2019" name="PLoS Pathog.">
        <title>Re-assessing the diversity of negative strand RNA viruses in insects.</title>
        <authorList>
            <person name="Kafer S."/>
            <person name="Paraskevopoulou S."/>
            <person name="Zirkel F."/>
            <person name="Wieseke N."/>
            <person name="Donath A."/>
            <person name="Petersen M."/>
            <person name="Jones T.C."/>
            <person name="Liu S."/>
            <person name="Zhou X."/>
            <person name="Middendorf M."/>
            <person name="Junglen S."/>
            <person name="Misof B."/>
            <person name="Drosten C."/>
        </authorList>
    </citation>
    <scope>NUCLEOTIDE SEQUENCE</scope>
    <source>
        <strain evidence="1">OKIAV170</strain>
    </source>
</reference>
<proteinExistence type="predicted"/>
<accession>A0A7D7IV74</accession>
<evidence type="ECO:0000313" key="1">
    <source>
        <dbReference type="EMBL" id="QMP82209.1"/>
    </source>
</evidence>
<protein>
    <submittedName>
        <fullName evidence="1">Uncharacterized protein</fullName>
    </submittedName>
</protein>
<reference evidence="1" key="2">
    <citation type="submission" date="2020-03" db="EMBL/GenBank/DDBJ databases">
        <authorList>
            <person name="Kafer S."/>
            <person name="Paraskevopoulou S."/>
            <person name="Zirkel F."/>
            <person name="Wieseke N."/>
            <person name="Donath A."/>
            <person name="Petersen M."/>
            <person name="Jones T.C."/>
            <person name="Liu S."/>
            <person name="Zhou X."/>
            <person name="Middendorf M."/>
            <person name="Junglen S."/>
            <person name="Misof B."/>
            <person name="Drosten C."/>
        </authorList>
    </citation>
    <scope>NUCLEOTIDE SEQUENCE</scope>
    <source>
        <strain evidence="1">OKIAV170</strain>
    </source>
</reference>
<name>A0A7D7IV74_9ORTO</name>
<sequence length="178" mass="20811">MPTDKINIITIEKTDKNKSSKTLIRCLPHSLVYESSNSYLVIRNNSVMKEDTAYKTFSLNTMFCPINTIGMLLLEDPKAPLNMDPLVSYTKSIEPKMKWFVERFVENVLMLLIGNSRDEGYFPFLRKFFMILLQLRRNKSAASWDMHSFVTKMNDCILDNPISMHFQCNLIDVLYEYV</sequence>